<protein>
    <submittedName>
        <fullName evidence="5">Tetratricopeptide repeat protein</fullName>
    </submittedName>
</protein>
<keyword evidence="1" id="KW-0677">Repeat</keyword>
<gene>
    <name evidence="5" type="ORF">GJU41_01790</name>
</gene>
<dbReference type="Pfam" id="PF13432">
    <property type="entry name" value="TPR_16"/>
    <property type="match status" value="2"/>
</dbReference>
<feature type="repeat" description="TPR" evidence="3">
    <location>
        <begin position="556"/>
        <end position="589"/>
    </location>
</feature>
<evidence type="ECO:0000256" key="2">
    <source>
        <dbReference type="ARBA" id="ARBA00022803"/>
    </source>
</evidence>
<dbReference type="Gene3D" id="1.25.40.10">
    <property type="entry name" value="Tetratricopeptide repeat domain"/>
    <property type="match status" value="6"/>
</dbReference>
<feature type="repeat" description="TPR" evidence="3">
    <location>
        <begin position="1244"/>
        <end position="1277"/>
    </location>
</feature>
<evidence type="ECO:0000313" key="5">
    <source>
        <dbReference type="EMBL" id="MRX52690.1"/>
    </source>
</evidence>
<feature type="repeat" description="TPR" evidence="3">
    <location>
        <begin position="658"/>
        <end position="691"/>
    </location>
</feature>
<keyword evidence="2 3" id="KW-0802">TPR repeat</keyword>
<comment type="caution">
    <text evidence="5">The sequence shown here is derived from an EMBL/GenBank/DDBJ whole genome shotgun (WGS) entry which is preliminary data.</text>
</comment>
<sequence>MNLSYIEETLKKHDYSEAIKHFLEEYREVAEEKKLSRFRGFIRSYTDESQLKYLLQVIDASLMEQLGGIIIRDSCRRLKSPLTAIWYCQQLIDENKLIEAEELLKEIEKQELTDEWREKLYFTMASALIGMRRLKAAFKYMKKCEEASSDPVETRWAYYYLQSGEWDKALKCLEVSKKDEKDGLTAYVLLVQHHALQGDAEQARIILEEGLTLYPDFPKLIVEKIRLCYKQKRWTDMEKAISDLHSLNPFHEYKRMAEYYTADSLYEQKEFGKLEVFLAEHTEFKKESHYKNFTGRADHASKMVNFKPVVQKYNYCVPACAEMIFSMFGKTYKQDEIAESVFQVSGSKLSKMIEYFEEKEFTSRYFFGNPDILKTLIDLDAAVMINIDYPTTSHVQLLAGYDDNLNVFHVQDPNLRTTHEVMYEDFEQEYGNNGVLSLAVLPEKDAGKLHVLSINEHELAVKLFSMTEVSNKQLSDAEQAFLKENLHLMAVSAYVIKYLPGIVAEEILDAAAMYVFEHSKESEYRSLSAAMAYFSVKNNERAMEYLEQLTFKQYLATYLYAKGRLSYNKDDYDGAFEAFAEALKSEPDDHILWGYLALTELNRDRAQEALRYSEIAMDINEDDAFSLINHGIILMEINEYDKARNLFHSFLKIEKEDGYVWYQRARCDKELGRYKLARRGFQTAIALEPKVPLAYKELSRLYEIVYEDVSKAKQILEQGIAAAEDKQLLLHEAGDLSERAGELEQARQFYMQAEAFDPKDVYARISLAALYKEEGKTDQFFKAIHRYFEQFQEDSEFLINAGKLMFAASAEMKEKDSHMDLALSYVEKGILYADANIGEAIEIYVDLVSETPYSRRGLEFLESIRAGEIDEFLLISYIGCLYESQGLLEKAKQYLKQAIALKKDDILPFYRLGEIAFKHEDYGEAEKQYKRVLELDPAHEQAMLDLAGVANAREDRKSEKKYLMSAFKVDPYCVSVEDLLEVLEFQPEIEAFKELLMSANVEKAFLFDALAHIHGKLGNLKEEEENLNKAFELAPAQFQILHHQVKLWMKQGKMKQAKSQLLTLIMENQENKQLYETWIEVMLGTKSMHKLENEIKKMKLSDEEKSIVFMNAAAAYERQMQSMRDAHEEMEEHKGWLKRFTNFSKMSLKFGTLIGLYEEALKHDRENVTAVMWYVEFHLDAGLAEDAIKILEQWLRYQWEPDVAYRLAVLYINEFGNVPEKKAVKYLSGACSLIETLLEENEDPDYLVVLGMALLELEEFEESEQALMRAVKIEPAVEKGYFHLARVYEAIEQYSKAEEAIQHAITLNPDNHDNYNQLGLIYRHQNKLKPALEAVEKAVSIEPGDLISLYNRACYLSALGRYKESAGQLKALYELDAEFVFTEMAEDDEDLESLKEAGYFPKNPLLKR</sequence>
<dbReference type="SUPFAM" id="SSF48452">
    <property type="entry name" value="TPR-like"/>
    <property type="match status" value="4"/>
</dbReference>
<feature type="repeat" description="TPR" evidence="3">
    <location>
        <begin position="1278"/>
        <end position="1311"/>
    </location>
</feature>
<dbReference type="PANTHER" id="PTHR44858:SF1">
    <property type="entry name" value="UDP-N-ACETYLGLUCOSAMINE--PEPTIDE N-ACETYLGLUCOSAMINYLTRANSFERASE SPINDLY-RELATED"/>
    <property type="match status" value="1"/>
</dbReference>
<dbReference type="Pfam" id="PF13529">
    <property type="entry name" value="Peptidase_C39_2"/>
    <property type="match status" value="1"/>
</dbReference>
<dbReference type="PANTHER" id="PTHR44858">
    <property type="entry name" value="TETRATRICOPEPTIDE REPEAT PROTEIN 6"/>
    <property type="match status" value="1"/>
</dbReference>
<proteinExistence type="predicted"/>
<feature type="repeat" description="TPR" evidence="3">
    <location>
        <begin position="906"/>
        <end position="939"/>
    </location>
</feature>
<accession>A0A6I2M3N6</accession>
<evidence type="ECO:0000313" key="6">
    <source>
        <dbReference type="Proteomes" id="UP000441585"/>
    </source>
</evidence>
<dbReference type="RefSeq" id="WP_154317896.1">
    <property type="nucleotide sequence ID" value="NZ_CAJGAA010000001.1"/>
</dbReference>
<dbReference type="EMBL" id="WKKF01000001">
    <property type="protein sequence ID" value="MRX52690.1"/>
    <property type="molecule type" value="Genomic_DNA"/>
</dbReference>
<dbReference type="PROSITE" id="PS50005">
    <property type="entry name" value="TPR"/>
    <property type="match status" value="7"/>
</dbReference>
<feature type="repeat" description="TPR" evidence="3">
    <location>
        <begin position="624"/>
        <end position="657"/>
    </location>
</feature>
<dbReference type="InterPro" id="IPR013105">
    <property type="entry name" value="TPR_2"/>
</dbReference>
<dbReference type="Pfam" id="PF07719">
    <property type="entry name" value="TPR_2"/>
    <property type="match status" value="1"/>
</dbReference>
<feature type="repeat" description="TPR" evidence="3">
    <location>
        <begin position="1312"/>
        <end position="1345"/>
    </location>
</feature>
<evidence type="ECO:0000256" key="1">
    <source>
        <dbReference type="ARBA" id="ARBA00022737"/>
    </source>
</evidence>
<dbReference type="InterPro" id="IPR011990">
    <property type="entry name" value="TPR-like_helical_dom_sf"/>
</dbReference>
<dbReference type="InterPro" id="IPR050498">
    <property type="entry name" value="Ycf3"/>
</dbReference>
<dbReference type="InterPro" id="IPR039564">
    <property type="entry name" value="Peptidase_C39-like"/>
</dbReference>
<dbReference type="Pfam" id="PF13181">
    <property type="entry name" value="TPR_8"/>
    <property type="match status" value="6"/>
</dbReference>
<keyword evidence="6" id="KW-1185">Reference proteome</keyword>
<dbReference type="InterPro" id="IPR019734">
    <property type="entry name" value="TPR_rpt"/>
</dbReference>
<name>A0A6I2M3N6_9BACI</name>
<reference evidence="5 6" key="1">
    <citation type="submission" date="2019-11" db="EMBL/GenBank/DDBJ databases">
        <title>Bacillus idriensis genome.</title>
        <authorList>
            <person name="Konopka E.N."/>
            <person name="Newman J.D."/>
        </authorList>
    </citation>
    <scope>NUCLEOTIDE SEQUENCE [LARGE SCALE GENOMIC DNA]</scope>
    <source>
        <strain evidence="5 6">DSM 19097</strain>
    </source>
</reference>
<dbReference type="Proteomes" id="UP000441585">
    <property type="component" value="Unassembled WGS sequence"/>
</dbReference>
<organism evidence="5 6">
    <name type="scientific">Metabacillus idriensis</name>
    <dbReference type="NCBI Taxonomy" id="324768"/>
    <lineage>
        <taxon>Bacteria</taxon>
        <taxon>Bacillati</taxon>
        <taxon>Bacillota</taxon>
        <taxon>Bacilli</taxon>
        <taxon>Bacillales</taxon>
        <taxon>Bacillaceae</taxon>
        <taxon>Metabacillus</taxon>
    </lineage>
</organism>
<evidence type="ECO:0000259" key="4">
    <source>
        <dbReference type="Pfam" id="PF13529"/>
    </source>
</evidence>
<dbReference type="Gene3D" id="3.90.70.10">
    <property type="entry name" value="Cysteine proteinases"/>
    <property type="match status" value="1"/>
</dbReference>
<evidence type="ECO:0000256" key="3">
    <source>
        <dbReference type="PROSITE-ProRule" id="PRU00339"/>
    </source>
</evidence>
<dbReference type="SMART" id="SM00028">
    <property type="entry name" value="TPR"/>
    <property type="match status" value="14"/>
</dbReference>
<feature type="domain" description="Peptidase C39-like" evidence="4">
    <location>
        <begin position="305"/>
        <end position="414"/>
    </location>
</feature>